<dbReference type="InterPro" id="IPR011335">
    <property type="entry name" value="Restrct_endonuc-II-like"/>
</dbReference>
<sequence length="184" mass="20503">MTVTPPAAGQALSWEEYEALPEDPRCEYIDGHLVVSPSPTGLHQKIGLRLARALEDVLPTTHDVNLAWEWRPARDAFVPDVMVYPLAEAVGQPHQRFTGMPALVVEILSSNRADDLLVKMTRYAALGLPHYWIVDPREQALTTYVLDDRAYRPTRILTATDPAADLDLGVATVPISVADLLRWR</sequence>
<proteinExistence type="predicted"/>
<accession>A0ABP9HVS3</accession>
<dbReference type="EMBL" id="BAABIL010000280">
    <property type="protein sequence ID" value="GAA4979373.1"/>
    <property type="molecule type" value="Genomic_DNA"/>
</dbReference>
<evidence type="ECO:0000313" key="2">
    <source>
        <dbReference type="EMBL" id="GAA4979373.1"/>
    </source>
</evidence>
<dbReference type="Pfam" id="PF05685">
    <property type="entry name" value="Uma2"/>
    <property type="match status" value="1"/>
</dbReference>
<evidence type="ECO:0000313" key="3">
    <source>
        <dbReference type="Proteomes" id="UP001501195"/>
    </source>
</evidence>
<evidence type="ECO:0000259" key="1">
    <source>
        <dbReference type="Pfam" id="PF05685"/>
    </source>
</evidence>
<dbReference type="Proteomes" id="UP001501195">
    <property type="component" value="Unassembled WGS sequence"/>
</dbReference>
<dbReference type="InterPro" id="IPR008538">
    <property type="entry name" value="Uma2"/>
</dbReference>
<dbReference type="PANTHER" id="PTHR34107">
    <property type="entry name" value="SLL0198 PROTEIN-RELATED"/>
    <property type="match status" value="1"/>
</dbReference>
<reference evidence="3" key="1">
    <citation type="journal article" date="2019" name="Int. J. Syst. Evol. Microbiol.">
        <title>The Global Catalogue of Microorganisms (GCM) 10K type strain sequencing project: providing services to taxonomists for standard genome sequencing and annotation.</title>
        <authorList>
            <consortium name="The Broad Institute Genomics Platform"/>
            <consortium name="The Broad Institute Genome Sequencing Center for Infectious Disease"/>
            <person name="Wu L."/>
            <person name="Ma J."/>
        </authorList>
    </citation>
    <scope>NUCLEOTIDE SEQUENCE [LARGE SCALE GENOMIC DNA]</scope>
    <source>
        <strain evidence="3">JCM 18126</strain>
    </source>
</reference>
<dbReference type="PANTHER" id="PTHR34107:SF2">
    <property type="entry name" value="SLL0888 PROTEIN"/>
    <property type="match status" value="1"/>
</dbReference>
<dbReference type="InterPro" id="IPR012296">
    <property type="entry name" value="Nuclease_put_TT1808"/>
</dbReference>
<dbReference type="SUPFAM" id="SSF52980">
    <property type="entry name" value="Restriction endonuclease-like"/>
    <property type="match status" value="1"/>
</dbReference>
<name>A0ABP9HVS3_9ACTN</name>
<dbReference type="Gene3D" id="3.90.1570.10">
    <property type="entry name" value="tt1808, chain A"/>
    <property type="match status" value="1"/>
</dbReference>
<dbReference type="RefSeq" id="WP_345712337.1">
    <property type="nucleotide sequence ID" value="NZ_BAABIL010000280.1"/>
</dbReference>
<organism evidence="2 3">
    <name type="scientific">Kineococcus glutinatus</name>
    <dbReference type="NCBI Taxonomy" id="1070872"/>
    <lineage>
        <taxon>Bacteria</taxon>
        <taxon>Bacillati</taxon>
        <taxon>Actinomycetota</taxon>
        <taxon>Actinomycetes</taxon>
        <taxon>Kineosporiales</taxon>
        <taxon>Kineosporiaceae</taxon>
        <taxon>Kineococcus</taxon>
    </lineage>
</organism>
<feature type="domain" description="Putative restriction endonuclease" evidence="1">
    <location>
        <begin position="14"/>
        <end position="162"/>
    </location>
</feature>
<gene>
    <name evidence="2" type="ORF">GCM10023225_19730</name>
</gene>
<comment type="caution">
    <text evidence="2">The sequence shown here is derived from an EMBL/GenBank/DDBJ whole genome shotgun (WGS) entry which is preliminary data.</text>
</comment>
<dbReference type="CDD" id="cd06260">
    <property type="entry name" value="DUF820-like"/>
    <property type="match status" value="1"/>
</dbReference>
<protein>
    <recommendedName>
        <fullName evidence="1">Putative restriction endonuclease domain-containing protein</fullName>
    </recommendedName>
</protein>
<keyword evidence="3" id="KW-1185">Reference proteome</keyword>